<evidence type="ECO:0000256" key="4">
    <source>
        <dbReference type="ARBA" id="ARBA00023136"/>
    </source>
</evidence>
<feature type="non-terminal residue" evidence="6">
    <location>
        <position position="625"/>
    </location>
</feature>
<dbReference type="Gene3D" id="2.30.29.30">
    <property type="entry name" value="Pleckstrin-homology domain (PH domain)/Phosphotyrosine-binding domain (PTB)"/>
    <property type="match status" value="1"/>
</dbReference>
<dbReference type="InterPro" id="IPR016024">
    <property type="entry name" value="ARM-type_fold"/>
</dbReference>
<keyword evidence="3" id="KW-1003">Cell membrane</keyword>
<dbReference type="PANTHER" id="PTHR21630">
    <property type="entry name" value="VEPH-A/MELTED"/>
    <property type="match status" value="1"/>
</dbReference>
<name>A0A6A0HF28_HYAAZ</name>
<dbReference type="EMBL" id="JQDR03002238">
    <property type="protein sequence ID" value="KAA0203177.1"/>
    <property type="molecule type" value="Genomic_DNA"/>
</dbReference>
<dbReference type="OrthoDB" id="6373415at2759"/>
<evidence type="ECO:0000256" key="1">
    <source>
        <dbReference type="ARBA" id="ARBA00004413"/>
    </source>
</evidence>
<dbReference type="InterPro" id="IPR011993">
    <property type="entry name" value="PH-like_dom_sf"/>
</dbReference>
<evidence type="ECO:0000313" key="6">
    <source>
        <dbReference type="EMBL" id="KAA0203177.1"/>
    </source>
</evidence>
<dbReference type="InterPro" id="IPR039888">
    <property type="entry name" value="Melted-like"/>
</dbReference>
<dbReference type="GO" id="GO:0010314">
    <property type="term" value="F:phosphatidylinositol-5-phosphate binding"/>
    <property type="evidence" value="ECO:0007669"/>
    <property type="project" value="TreeGrafter"/>
</dbReference>
<organism evidence="6">
    <name type="scientific">Hyalella azteca</name>
    <name type="common">Amphipod</name>
    <dbReference type="NCBI Taxonomy" id="294128"/>
    <lineage>
        <taxon>Eukaryota</taxon>
        <taxon>Metazoa</taxon>
        <taxon>Ecdysozoa</taxon>
        <taxon>Arthropoda</taxon>
        <taxon>Crustacea</taxon>
        <taxon>Multicrustacea</taxon>
        <taxon>Malacostraca</taxon>
        <taxon>Eumalacostraca</taxon>
        <taxon>Peracarida</taxon>
        <taxon>Amphipoda</taxon>
        <taxon>Senticaudata</taxon>
        <taxon>Talitrida</taxon>
        <taxon>Talitroidea</taxon>
        <taxon>Hyalellidae</taxon>
        <taxon>Hyalella</taxon>
    </lineage>
</organism>
<feature type="domain" description="PH" evidence="5">
    <location>
        <begin position="385"/>
        <end position="485"/>
    </location>
</feature>
<dbReference type="PANTHER" id="PTHR21630:SF10">
    <property type="entry name" value="VENTRICULAR ZONE-EXPRESSED PH DOMAIN-CONTAINING PROTEIN HOMOLOG 1"/>
    <property type="match status" value="1"/>
</dbReference>
<dbReference type="CDD" id="cd01264">
    <property type="entry name" value="PH_MELT_VEPH1"/>
    <property type="match status" value="1"/>
</dbReference>
<dbReference type="InterPro" id="IPR001849">
    <property type="entry name" value="PH_domain"/>
</dbReference>
<gene>
    <name evidence="6" type="ORF">HAZT_HAZT011065</name>
</gene>
<dbReference type="GO" id="GO:0005886">
    <property type="term" value="C:plasma membrane"/>
    <property type="evidence" value="ECO:0007669"/>
    <property type="project" value="UniProtKB-SubCell"/>
</dbReference>
<reference evidence="6" key="2">
    <citation type="journal article" date="2018" name="Environ. Sci. Technol.">
        <title>The Toxicogenome of Hyalella azteca: A Model for Sediment Ecotoxicology and Evolutionary Toxicology.</title>
        <authorList>
            <person name="Poynton H.C."/>
            <person name="Hasenbein S."/>
            <person name="Benoit J.B."/>
            <person name="Sepulveda M.S."/>
            <person name="Poelchau M.F."/>
            <person name="Hughes D.S.T."/>
            <person name="Murali S.C."/>
            <person name="Chen S."/>
            <person name="Glastad K.M."/>
            <person name="Goodisman M.A.D."/>
            <person name="Werren J.H."/>
            <person name="Vineis J.H."/>
            <person name="Bowen J.L."/>
            <person name="Friedrich M."/>
            <person name="Jones J."/>
            <person name="Robertson H.M."/>
            <person name="Feyereisen R."/>
            <person name="Mechler-Hickson A."/>
            <person name="Mathers N."/>
            <person name="Lee C.E."/>
            <person name="Colbourne J.K."/>
            <person name="Biales A."/>
            <person name="Johnston J.S."/>
            <person name="Wellborn G.A."/>
            <person name="Rosendale A.J."/>
            <person name="Cridge A.G."/>
            <person name="Munoz-Torres M.C."/>
            <person name="Bain P.A."/>
            <person name="Manny A.R."/>
            <person name="Major K.M."/>
            <person name="Lambert F.N."/>
            <person name="Vulpe C.D."/>
            <person name="Tuck P."/>
            <person name="Blalock B.J."/>
            <person name="Lin Y.Y."/>
            <person name="Smith M.E."/>
            <person name="Ochoa-Acuna H."/>
            <person name="Chen M.M."/>
            <person name="Childers C.P."/>
            <person name="Qu J."/>
            <person name="Dugan S."/>
            <person name="Lee S.L."/>
            <person name="Chao H."/>
            <person name="Dinh H."/>
            <person name="Han Y."/>
            <person name="Doddapaneni H."/>
            <person name="Worley K.C."/>
            <person name="Muzny D.M."/>
            <person name="Gibbs R.A."/>
            <person name="Richards S."/>
        </authorList>
    </citation>
    <scope>NUCLEOTIDE SEQUENCE</scope>
    <source>
        <strain evidence="6">HAZT.00-mixed</strain>
        <tissue evidence="6">Whole organism</tissue>
    </source>
</reference>
<dbReference type="SUPFAM" id="SSF50729">
    <property type="entry name" value="PH domain-like"/>
    <property type="match status" value="1"/>
</dbReference>
<dbReference type="SUPFAM" id="SSF48371">
    <property type="entry name" value="ARM repeat"/>
    <property type="match status" value="1"/>
</dbReference>
<dbReference type="SMART" id="SM00233">
    <property type="entry name" value="PH"/>
    <property type="match status" value="1"/>
</dbReference>
<dbReference type="AlphaFoldDB" id="A0A6A0HF28"/>
<comment type="caution">
    <text evidence="6">The sequence shown here is derived from an EMBL/GenBank/DDBJ whole genome shotgun (WGS) entry which is preliminary data.</text>
</comment>
<protein>
    <recommendedName>
        <fullName evidence="5">PH domain-containing protein</fullName>
    </recommendedName>
</protein>
<sequence length="625" mass="68088">MHEMFQYVLNKKDLSKAGDLFQVPDRIILNDLSAIINKVIEITSQPDYSHNLNDQSVVEICITRITSAIRENGSVELEGLALVSLLQTCLNHNLRPTTPDAAPPHAKIAADIVACIFLHYQQRSVMRLALPVAVKLLHKGNAELSRSISSYLSLAAIHSAGLLAQHTHTIVDSVIAGNYSLARILPGLYSEAQEPLQRHIMTLVSLLPRCHNPTDIQPLLQLFALVAGHKPALLENSLPQLLECLSSPSTALPTLQVVLILTKWRPTILTPYMHRIMDAVDAQPETLTIGLQVICVLGRVSPEVARTALDYTATHLPSVEKSGLAEVLREVGGVVSLYPDAVSDALLCAVRQFFDVFEYNGIEQQWGCFLCNHPDKAQGFVQDNTPVIEGQLKEKKSKWKLFRKWRTRYFTLSGAHLSYRGEHGDRLEEKGDIDVQRIRSVKVGKSGRHIPKAFEIFTDNKSFVLKAKDSSNAEEWVRCLSIVVAQQQVREKSSEVGALYSSNSVPLHHSAPLHHTTHSYRANRVSAASTGVCSSNSSIVWPGCSSSRISSNTSLPRSLFFNPHGGPSSSPPGTLPTLMANMHNSNAAAAAPLGAAILSQHAAAADVIAAANKHGSSTLPAGVTL</sequence>
<dbReference type="Pfam" id="PF00169">
    <property type="entry name" value="PH"/>
    <property type="match status" value="1"/>
</dbReference>
<dbReference type="Proteomes" id="UP000711488">
    <property type="component" value="Unassembled WGS sequence"/>
</dbReference>
<evidence type="ECO:0000259" key="5">
    <source>
        <dbReference type="PROSITE" id="PS50003"/>
    </source>
</evidence>
<proteinExistence type="inferred from homology"/>
<accession>A0A6A0HF28</accession>
<comment type="subcellular location">
    <subcellularLocation>
        <location evidence="1">Cell membrane</location>
        <topology evidence="1">Peripheral membrane protein</topology>
        <orientation evidence="1">Cytoplasmic side</orientation>
    </subcellularLocation>
</comment>
<dbReference type="GO" id="GO:0009966">
    <property type="term" value="P:regulation of signal transduction"/>
    <property type="evidence" value="ECO:0007669"/>
    <property type="project" value="TreeGrafter"/>
</dbReference>
<reference evidence="6" key="3">
    <citation type="submission" date="2019-06" db="EMBL/GenBank/DDBJ databases">
        <authorList>
            <person name="Poynton C."/>
            <person name="Hasenbein S."/>
            <person name="Benoit J.B."/>
            <person name="Sepulveda M.S."/>
            <person name="Poelchau M.F."/>
            <person name="Murali S.C."/>
            <person name="Chen S."/>
            <person name="Glastad K.M."/>
            <person name="Werren J.H."/>
            <person name="Vineis J.H."/>
            <person name="Bowen J.L."/>
            <person name="Friedrich M."/>
            <person name="Jones J."/>
            <person name="Robertson H.M."/>
            <person name="Feyereisen R."/>
            <person name="Mechler-Hickson A."/>
            <person name="Mathers N."/>
            <person name="Lee C.E."/>
            <person name="Colbourne J.K."/>
            <person name="Biales A."/>
            <person name="Johnston J.S."/>
            <person name="Wellborn G.A."/>
            <person name="Rosendale A.J."/>
            <person name="Cridge A.G."/>
            <person name="Munoz-Torres M.C."/>
            <person name="Bain P.A."/>
            <person name="Manny A.R."/>
            <person name="Major K.M."/>
            <person name="Lambert F.N."/>
            <person name="Vulpe C.D."/>
            <person name="Tuck P."/>
            <person name="Blalock B.J."/>
            <person name="Lin Y.-Y."/>
            <person name="Smith M.E."/>
            <person name="Ochoa-Acuna H."/>
            <person name="Chen M.-J.M."/>
            <person name="Childers C.P."/>
            <person name="Qu J."/>
            <person name="Dugan S."/>
            <person name="Lee S.L."/>
            <person name="Chao H."/>
            <person name="Dinh H."/>
            <person name="Han Y."/>
            <person name="Doddapaneni H."/>
            <person name="Worley K.C."/>
            <person name="Muzny D.M."/>
            <person name="Gibbs R.A."/>
            <person name="Richards S."/>
        </authorList>
    </citation>
    <scope>NUCLEOTIDE SEQUENCE</scope>
    <source>
        <strain evidence="6">HAZT.00-mixed</strain>
        <tissue evidence="6">Whole organism</tissue>
    </source>
</reference>
<evidence type="ECO:0000256" key="3">
    <source>
        <dbReference type="ARBA" id="ARBA00022475"/>
    </source>
</evidence>
<evidence type="ECO:0000256" key="2">
    <source>
        <dbReference type="ARBA" id="ARBA00010187"/>
    </source>
</evidence>
<keyword evidence="4" id="KW-0472">Membrane</keyword>
<reference evidence="6" key="1">
    <citation type="submission" date="2014-08" db="EMBL/GenBank/DDBJ databases">
        <authorList>
            <person name="Murali S."/>
            <person name="Richards S."/>
            <person name="Bandaranaike D."/>
            <person name="Bellair M."/>
            <person name="Blankenburg K."/>
            <person name="Chao H."/>
            <person name="Dinh H."/>
            <person name="Doddapaneni H."/>
            <person name="Dugan-Rocha S."/>
            <person name="Elkadiri S."/>
            <person name="Gnanaolivu R."/>
            <person name="Hughes D."/>
            <person name="Lee S."/>
            <person name="Li M."/>
            <person name="Ming W."/>
            <person name="Munidasa M."/>
            <person name="Muniz J."/>
            <person name="Nguyen L."/>
            <person name="Osuji N."/>
            <person name="Pu L.-L."/>
            <person name="Puazo M."/>
            <person name="Skinner E."/>
            <person name="Qu C."/>
            <person name="Quiroz J."/>
            <person name="Raj R."/>
            <person name="Weissenberger G."/>
            <person name="Xin Y."/>
            <person name="Zou X."/>
            <person name="Han Y."/>
            <person name="Worley K."/>
            <person name="Muzny D."/>
            <person name="Gibbs R."/>
        </authorList>
    </citation>
    <scope>NUCLEOTIDE SEQUENCE</scope>
    <source>
        <strain evidence="6">HAZT.00-mixed</strain>
        <tissue evidence="6">Whole organism</tissue>
    </source>
</reference>
<dbReference type="PROSITE" id="PS50003">
    <property type="entry name" value="PH_DOMAIN"/>
    <property type="match status" value="1"/>
</dbReference>
<comment type="similarity">
    <text evidence="2">Belongs to the MELT/VEPH family.</text>
</comment>